<dbReference type="AlphaFoldDB" id="A0AAD9D035"/>
<reference evidence="2" key="1">
    <citation type="submission" date="2021-12" db="EMBL/GenBank/DDBJ databases">
        <title>Comparative genomics, transcriptomics and evolutionary studies reveal genomic signatures of adaptation to plant cell wall in hemibiotrophic fungi.</title>
        <authorList>
            <consortium name="DOE Joint Genome Institute"/>
            <person name="Baroncelli R."/>
            <person name="Diaz J.F."/>
            <person name="Benocci T."/>
            <person name="Peng M."/>
            <person name="Battaglia E."/>
            <person name="Haridas S."/>
            <person name="Andreopoulos W."/>
            <person name="Labutti K."/>
            <person name="Pangilinan J."/>
            <person name="Floch G.L."/>
            <person name="Makela M.R."/>
            <person name="Henrissat B."/>
            <person name="Grigoriev I.V."/>
            <person name="Crouch J.A."/>
            <person name="De Vries R.P."/>
            <person name="Sukno S.A."/>
            <person name="Thon M.R."/>
        </authorList>
    </citation>
    <scope>NUCLEOTIDE SEQUENCE</scope>
    <source>
        <strain evidence="2">CBS 112980</strain>
    </source>
</reference>
<dbReference type="EMBL" id="JAHMHS010000013">
    <property type="protein sequence ID" value="KAK1729145.1"/>
    <property type="molecule type" value="Genomic_DNA"/>
</dbReference>
<dbReference type="Proteomes" id="UP001244207">
    <property type="component" value="Unassembled WGS sequence"/>
</dbReference>
<feature type="region of interest" description="Disordered" evidence="1">
    <location>
        <begin position="121"/>
        <end position="146"/>
    </location>
</feature>
<proteinExistence type="predicted"/>
<accession>A0AAD9D035</accession>
<dbReference type="GeneID" id="85395214"/>
<name>A0AAD9D035_GLOAC</name>
<evidence type="ECO:0000313" key="3">
    <source>
        <dbReference type="Proteomes" id="UP001244207"/>
    </source>
</evidence>
<dbReference type="RefSeq" id="XP_060369200.1">
    <property type="nucleotide sequence ID" value="XM_060511315.1"/>
</dbReference>
<organism evidence="2 3">
    <name type="scientific">Glomerella acutata</name>
    <name type="common">Colletotrichum acutatum</name>
    <dbReference type="NCBI Taxonomy" id="27357"/>
    <lineage>
        <taxon>Eukaryota</taxon>
        <taxon>Fungi</taxon>
        <taxon>Dikarya</taxon>
        <taxon>Ascomycota</taxon>
        <taxon>Pezizomycotina</taxon>
        <taxon>Sordariomycetes</taxon>
        <taxon>Hypocreomycetidae</taxon>
        <taxon>Glomerellales</taxon>
        <taxon>Glomerellaceae</taxon>
        <taxon>Colletotrichum</taxon>
        <taxon>Colletotrichum acutatum species complex</taxon>
    </lineage>
</organism>
<evidence type="ECO:0000256" key="1">
    <source>
        <dbReference type="SAM" id="MobiDB-lite"/>
    </source>
</evidence>
<feature type="compositionally biased region" description="Polar residues" evidence="1">
    <location>
        <begin position="133"/>
        <end position="146"/>
    </location>
</feature>
<gene>
    <name evidence="2" type="ORF">BDZ83DRAFT_69133</name>
</gene>
<evidence type="ECO:0000313" key="2">
    <source>
        <dbReference type="EMBL" id="KAK1729145.1"/>
    </source>
</evidence>
<keyword evidence="3" id="KW-1185">Reference proteome</keyword>
<protein>
    <submittedName>
        <fullName evidence="2">Uncharacterized protein</fullName>
    </submittedName>
</protein>
<comment type="caution">
    <text evidence="2">The sequence shown here is derived from an EMBL/GenBank/DDBJ whole genome shotgun (WGS) entry which is preliminary data.</text>
</comment>
<sequence length="199" mass="21916">MFPTRAPFNDGSLSSPPSFPVVRLPHRQGLALSLFHSLSPRRSHRPTQDYANCLTHFPPWSLSRTFSVSGKRTPMTPTSQLLFGVPKVSSATPAPRSICDTPSPALDFAFPGDLVKEKDDIRSSHSGIPAHPQQKQDPAPQSSAPVLQDTTGMKVIFASLSSRGCLPVIIWRTIFWPCTFSMLPLQRWQGSRGFSPSYT</sequence>